<evidence type="ECO:0000313" key="5">
    <source>
        <dbReference type="Proteomes" id="UP000176634"/>
    </source>
</evidence>
<evidence type="ECO:0000259" key="3">
    <source>
        <dbReference type="PROSITE" id="PS50853"/>
    </source>
</evidence>
<dbReference type="SUPFAM" id="SSF49265">
    <property type="entry name" value="Fibronectin type III"/>
    <property type="match status" value="2"/>
</dbReference>
<feature type="region of interest" description="Disordered" evidence="1">
    <location>
        <begin position="569"/>
        <end position="588"/>
    </location>
</feature>
<organism evidence="4 5">
    <name type="scientific">Candidatus Magasanikbacteria bacterium RIFOXYD1_FULL_40_23</name>
    <dbReference type="NCBI Taxonomy" id="1798705"/>
    <lineage>
        <taxon>Bacteria</taxon>
        <taxon>Candidatus Magasanikiibacteriota</taxon>
    </lineage>
</organism>
<protein>
    <recommendedName>
        <fullName evidence="3">Fibronectin type-III domain-containing protein</fullName>
    </recommendedName>
</protein>
<comment type="caution">
    <text evidence="4">The sequence shown here is derived from an EMBL/GenBank/DDBJ whole genome shotgun (WGS) entry which is preliminary data.</text>
</comment>
<feature type="domain" description="Fibronectin type-III" evidence="3">
    <location>
        <begin position="1241"/>
        <end position="1345"/>
    </location>
</feature>
<feature type="region of interest" description="Disordered" evidence="1">
    <location>
        <begin position="189"/>
        <end position="227"/>
    </location>
</feature>
<dbReference type="EMBL" id="MFRA01000006">
    <property type="protein sequence ID" value="OGH92358.1"/>
    <property type="molecule type" value="Genomic_DNA"/>
</dbReference>
<feature type="compositionally biased region" description="Polar residues" evidence="1">
    <location>
        <begin position="1602"/>
        <end position="1612"/>
    </location>
</feature>
<dbReference type="CDD" id="cd00063">
    <property type="entry name" value="FN3"/>
    <property type="match status" value="2"/>
</dbReference>
<dbReference type="InterPro" id="IPR013783">
    <property type="entry name" value="Ig-like_fold"/>
</dbReference>
<dbReference type="InterPro" id="IPR036116">
    <property type="entry name" value="FN3_sf"/>
</dbReference>
<dbReference type="Pfam" id="PF00041">
    <property type="entry name" value="fn3"/>
    <property type="match status" value="1"/>
</dbReference>
<feature type="domain" description="Fibronectin type-III" evidence="3">
    <location>
        <begin position="1448"/>
        <end position="1530"/>
    </location>
</feature>
<evidence type="ECO:0000313" key="4">
    <source>
        <dbReference type="EMBL" id="OGH92358.1"/>
    </source>
</evidence>
<dbReference type="PROSITE" id="PS50853">
    <property type="entry name" value="FN3"/>
    <property type="match status" value="3"/>
</dbReference>
<keyword evidence="2" id="KW-0812">Transmembrane</keyword>
<proteinExistence type="predicted"/>
<dbReference type="InterPro" id="IPR003961">
    <property type="entry name" value="FN3_dom"/>
</dbReference>
<feature type="region of interest" description="Disordered" evidence="1">
    <location>
        <begin position="1599"/>
        <end position="1630"/>
    </location>
</feature>
<dbReference type="PANTHER" id="PTHR31513:SF2">
    <property type="entry name" value="MRAZ"/>
    <property type="match status" value="1"/>
</dbReference>
<evidence type="ECO:0000256" key="1">
    <source>
        <dbReference type="SAM" id="MobiDB-lite"/>
    </source>
</evidence>
<feature type="domain" description="Fibronectin type-III" evidence="3">
    <location>
        <begin position="1346"/>
        <end position="1447"/>
    </location>
</feature>
<dbReference type="STRING" id="1798705.A2563_05240"/>
<dbReference type="PANTHER" id="PTHR31513">
    <property type="entry name" value="EPHRIN TYPE-B RECEPTOR"/>
    <property type="match status" value="1"/>
</dbReference>
<keyword evidence="2" id="KW-1133">Transmembrane helix</keyword>
<dbReference type="SMART" id="SM00060">
    <property type="entry name" value="FN3"/>
    <property type="match status" value="3"/>
</dbReference>
<evidence type="ECO:0000256" key="2">
    <source>
        <dbReference type="SAM" id="Phobius"/>
    </source>
</evidence>
<dbReference type="Proteomes" id="UP000176634">
    <property type="component" value="Unassembled WGS sequence"/>
</dbReference>
<name>A0A1F6P8B9_9BACT</name>
<keyword evidence="2" id="KW-0472">Membrane</keyword>
<feature type="transmembrane region" description="Helical" evidence="2">
    <location>
        <begin position="12"/>
        <end position="34"/>
    </location>
</feature>
<sequence>MVKIIRNSRSVFSKILFLVLFFVVTSFFSKYFFFKPLPAKGSWLATTTWIGTASTGNWHDPTKWDNGVPTSTMLAIIASSSAITITATTTIEFDTLRIGGGGGTASSTLILATNIGAGVDIDIKTMGKITQSSTAQQTISGTLLIEDGGRLTHSGNTTVQARSVNFRANTITVNSGGVIFASSLGYAGSAGGSGEPGQGPGAGQSSGVMAEGGGGGHGGSGADDGTSSGGQGYCDITNLNTIGSGGGGNSSWVGTAGGGLIILSATGTITINGSILADGGTGGSFSAGGGAGGGIKITADVIAGTPSKFSADGGDTSGVGGGGGCVFLGYTTSNTIIPTSSYFSVNGGDGDGASASLNGSGGMVLVKQDSANGNLYVLNDVLVPSVTQPSSTVPAITADFIYVSSTVFQITSTKTFTLVNSDPFSGNGRGEIRIYGSMVKSAGVFDNVNDVVLTIQSGGSVAVSSTFTASSSLSLYRGFVGITTNTFTNLVIQSGTTTVHNYSTSSVPLTVSNLTVNGGIFTHGVNSSTQDNILNVAATSNITVNAGGTISASGTGYIGGVVGNGLGQGPGGASSSQSNTGAGGAHGGNGGNNSASMAGQGYCDISDVTTIGSGGAGSVSARGGAGGGLIILSATGTITLDGVISANGGAANDSSSGGGGGGGIKITADIIAGTPSKFFAAGGSRSSGNIGGGGGGCVNIFYTTSNTISPTSSYFSISGGVGRGTGVDGSGGMALIKQVGVGNGGLYVLNGAMAASAITQPSSTVPAITADFIYVSSTVFQITSTKTFTLVNNDPFSGNGRGEIRVYGSMVKSSGAFEEINDIIFTIRSGGSISVSSTFTASSSLNLYRGFIGTASNTFTNFIIQSGTTTLYDYNTNTVPLFVTNLTMNSSSVFTNATNTTAQSHILYVAASSSITINVGARAVSNGLGYAGGAVNTVGSGPGFGSATSSKGGGGGAHGGNGGDGASSGGLGGTAYCNSTNPTTIGSGGGGGNGQAGGYGGGLIIFSASSTITISGRIQANGNSTTASGGGGGGGAIRLDAPTVAGTPQSFTANGGNGGSTGGGGGGGGGCIFIRYSVSNSVTSSRATSTFGTGGTGIDGVAGTFETLQVVVVPTVTAIFPVQTSTNIVVVTTTIADSELNITSLAVLYSTDGTTWVSSTIVSVSQGGVGDGVTTSTGLISGIDTDGSGSINLTFEWNAGVDISSTEDTTVYIKITPNNGTSNGTAVSSTAFAADTKAPTAPGSLTLFNTSTQSATFTFGSTSTDSNFVQYIIFYKTGSSSVAITDTAFASSSNSNLGFINYNSATSTTVSGLATSTQYVFNIWAFDGFSNTPAATESSFYTLATVPLAPTLSNPATSTIDVTIASGDTNPAGVTYAIQEASSSSYVQSNGSLSGAAVWQSISTWGTETVTGLNPNTGYYFRVKARNGNNVETGTSTQSAIKYTLASVPSSVVAAADSQTQITLSWTRDATSSYAENVTASTTSSWISDTSYAFTGLTCATTYLFRVKAINGEGVETSFSSSVSAQTSACSSDESSGSNSGGVAYPVTLSPPPVVVLPTLPVVEPEIIEPESEIVYPATPTIKNVPPIKNIPPKVQPPKLNPSVSTPPQATATKIIPKQTSTKEDVKPPTVSIPLEKKDTLISTTDKGVIKNTSTKKMVDDRKGDFVSRINLVADSLYLAILRFFSWLKWW</sequence>
<dbReference type="Gene3D" id="2.60.40.10">
    <property type="entry name" value="Immunoglobulins"/>
    <property type="match status" value="3"/>
</dbReference>
<reference evidence="4 5" key="1">
    <citation type="journal article" date="2016" name="Nat. Commun.">
        <title>Thousands of microbial genomes shed light on interconnected biogeochemical processes in an aquifer system.</title>
        <authorList>
            <person name="Anantharaman K."/>
            <person name="Brown C.T."/>
            <person name="Hug L.A."/>
            <person name="Sharon I."/>
            <person name="Castelle C.J."/>
            <person name="Probst A.J."/>
            <person name="Thomas B.C."/>
            <person name="Singh A."/>
            <person name="Wilkins M.J."/>
            <person name="Karaoz U."/>
            <person name="Brodie E.L."/>
            <person name="Williams K.H."/>
            <person name="Hubbard S.S."/>
            <person name="Banfield J.F."/>
        </authorList>
    </citation>
    <scope>NUCLEOTIDE SEQUENCE [LARGE SCALE GENOMIC DNA]</scope>
</reference>
<accession>A0A1F6P8B9</accession>
<gene>
    <name evidence="4" type="ORF">A2563_05240</name>
</gene>